<dbReference type="GO" id="GO:0022857">
    <property type="term" value="F:transmembrane transporter activity"/>
    <property type="evidence" value="ECO:0007669"/>
    <property type="project" value="InterPro"/>
</dbReference>
<accession>A0A9D4TPV9</accession>
<dbReference type="PROSITE" id="PS51382">
    <property type="entry name" value="SPX"/>
    <property type="match status" value="1"/>
</dbReference>
<comment type="subcellular location">
    <subcellularLocation>
        <location evidence="1">Membrane</location>
        <topology evidence="1">Multi-pass membrane protein</topology>
    </subcellularLocation>
</comment>
<dbReference type="InterPro" id="IPR051068">
    <property type="entry name" value="MFS_Domain-Containing_Protein"/>
</dbReference>
<dbReference type="Pfam" id="PF07690">
    <property type="entry name" value="MFS_1"/>
    <property type="match status" value="1"/>
</dbReference>
<dbReference type="Proteomes" id="UP001055712">
    <property type="component" value="Unassembled WGS sequence"/>
</dbReference>
<dbReference type="OrthoDB" id="5588846at2759"/>
<evidence type="ECO:0000256" key="2">
    <source>
        <dbReference type="ARBA" id="ARBA00022692"/>
    </source>
</evidence>
<sequence length="769" mass="81855">MRFGRSLASQAHPGWRQHYLDYDALKQSIKACAEAQRAAAQQQGPPLSIRALLEDSQAKFQSQLDAEVLKVIGFYQQHSAQLLEEVDRASEGLRQLLRPDQQEQAPRSADKAAALESSVEQLEELIVETTQLLQYVSLNMTAIRKALKKYAKNVVATNQPVSGFLALEIEHPNDPGWRVLQGTFLPAAVAQDLHDMQEHEDVLAAMARLQQLVRETEDYRRRLTASASMRMTSGGERQLGALADHVVEMVAAQQDAARDSALVHAVPWLERAAGMFEPAPADEFAVATVAGLVLNNLSTLLFLANYTAVLPPTDALCVRIGVSSSYTGLIMAASDLAAVVASLGISFWTQHSFKQPLLFASLSCLAGNLLFVAAYQWRSLTALLIARLLNGLGSARTANRRYTADYVSRSRRTAASAAFVGASNLGMALGPLLSLPLAYLPDRQVAGLSVNSITAVGWIMAFLWVLFFAATLIWFPDPPKRLPIGLAPQDDSMSLPAHNASSSKSSQLKQPLLTAAALSRSPNEAETGELAAHADGDGLASDGALLPHVLAAKQQQQQQARGAATAAVWQATVPATLACTLALFIQKMVQQGLLDSIPLFAQRQPYSWHSSQVGLFIGLLCAAMVPVNLSVGAASSRVSDRSMVVGSLAMCVVALLALTRSAASAVAFLGGAALLLTASVVLEGTATALMSKVIWSGFATGVLNAGLLSTEAGTLGRLAGNALLWGVGRATGLDDGQLPRFAWLLFATLAALSAMLLVHLACVYGRLKG</sequence>
<reference evidence="7" key="1">
    <citation type="journal article" date="2019" name="Plant J.">
        <title>Chlorella vulgaris genome assembly and annotation reveals the molecular basis for metabolic acclimation to high light conditions.</title>
        <authorList>
            <person name="Cecchin M."/>
            <person name="Marcolungo L."/>
            <person name="Rossato M."/>
            <person name="Girolomoni L."/>
            <person name="Cosentino E."/>
            <person name="Cuine S."/>
            <person name="Li-Beisson Y."/>
            <person name="Delledonne M."/>
            <person name="Ballottari M."/>
        </authorList>
    </citation>
    <scope>NUCLEOTIDE SEQUENCE</scope>
    <source>
        <strain evidence="7">211/11P</strain>
    </source>
</reference>
<organism evidence="7 8">
    <name type="scientific">Chlorella vulgaris</name>
    <name type="common">Green alga</name>
    <dbReference type="NCBI Taxonomy" id="3077"/>
    <lineage>
        <taxon>Eukaryota</taxon>
        <taxon>Viridiplantae</taxon>
        <taxon>Chlorophyta</taxon>
        <taxon>core chlorophytes</taxon>
        <taxon>Trebouxiophyceae</taxon>
        <taxon>Chlorellales</taxon>
        <taxon>Chlorellaceae</taxon>
        <taxon>Chlorella clade</taxon>
        <taxon>Chlorella</taxon>
    </lineage>
</organism>
<dbReference type="PANTHER" id="PTHR23510">
    <property type="entry name" value="INNER MEMBRANE TRANSPORT PROTEIN YAJR"/>
    <property type="match status" value="1"/>
</dbReference>
<dbReference type="PANTHER" id="PTHR23510:SF64">
    <property type="entry name" value="INNER MEMBRANE TRANSPORT PROTEIN YAJR"/>
    <property type="match status" value="1"/>
</dbReference>
<name>A0A9D4TPV9_CHLVU</name>
<feature type="transmembrane region" description="Helical" evidence="5">
    <location>
        <begin position="419"/>
        <end position="440"/>
    </location>
</feature>
<feature type="transmembrane region" description="Helical" evidence="5">
    <location>
        <begin position="613"/>
        <end position="635"/>
    </location>
</feature>
<dbReference type="AlphaFoldDB" id="A0A9D4TPV9"/>
<feature type="transmembrane region" description="Helical" evidence="5">
    <location>
        <begin position="741"/>
        <end position="764"/>
    </location>
</feature>
<protein>
    <recommendedName>
        <fullName evidence="6">SPX domain-containing protein</fullName>
    </recommendedName>
</protein>
<feature type="transmembrane region" description="Helical" evidence="5">
    <location>
        <begin position="665"/>
        <end position="682"/>
    </location>
</feature>
<dbReference type="CDD" id="cd14447">
    <property type="entry name" value="SPX"/>
    <property type="match status" value="1"/>
</dbReference>
<evidence type="ECO:0000256" key="1">
    <source>
        <dbReference type="ARBA" id="ARBA00004141"/>
    </source>
</evidence>
<gene>
    <name evidence="7" type="ORF">D9Q98_004446</name>
</gene>
<reference evidence="7" key="2">
    <citation type="submission" date="2020-11" db="EMBL/GenBank/DDBJ databases">
        <authorList>
            <person name="Cecchin M."/>
            <person name="Marcolungo L."/>
            <person name="Rossato M."/>
            <person name="Girolomoni L."/>
            <person name="Cosentino E."/>
            <person name="Cuine S."/>
            <person name="Li-Beisson Y."/>
            <person name="Delledonne M."/>
            <person name="Ballottari M."/>
        </authorList>
    </citation>
    <scope>NUCLEOTIDE SEQUENCE</scope>
    <source>
        <strain evidence="7">211/11P</strain>
        <tissue evidence="7">Whole cell</tissue>
    </source>
</reference>
<dbReference type="InterPro" id="IPR036259">
    <property type="entry name" value="MFS_trans_sf"/>
</dbReference>
<proteinExistence type="predicted"/>
<evidence type="ECO:0000259" key="6">
    <source>
        <dbReference type="PROSITE" id="PS51382"/>
    </source>
</evidence>
<keyword evidence="8" id="KW-1185">Reference proteome</keyword>
<feature type="transmembrane region" description="Helical" evidence="5">
    <location>
        <begin position="284"/>
        <end position="306"/>
    </location>
</feature>
<keyword evidence="4 5" id="KW-0472">Membrane</keyword>
<dbReference type="Pfam" id="PF03105">
    <property type="entry name" value="SPX"/>
    <property type="match status" value="1"/>
</dbReference>
<evidence type="ECO:0000256" key="4">
    <source>
        <dbReference type="ARBA" id="ARBA00023136"/>
    </source>
</evidence>
<evidence type="ECO:0000313" key="8">
    <source>
        <dbReference type="Proteomes" id="UP001055712"/>
    </source>
</evidence>
<comment type="caution">
    <text evidence="7">The sequence shown here is derived from an EMBL/GenBank/DDBJ whole genome shotgun (WGS) entry which is preliminary data.</text>
</comment>
<evidence type="ECO:0000256" key="5">
    <source>
        <dbReference type="SAM" id="Phobius"/>
    </source>
</evidence>
<dbReference type="SUPFAM" id="SSF103473">
    <property type="entry name" value="MFS general substrate transporter"/>
    <property type="match status" value="1"/>
</dbReference>
<feature type="transmembrane region" description="Helical" evidence="5">
    <location>
        <begin position="641"/>
        <end position="658"/>
    </location>
</feature>
<evidence type="ECO:0000256" key="3">
    <source>
        <dbReference type="ARBA" id="ARBA00022989"/>
    </source>
</evidence>
<evidence type="ECO:0000313" key="7">
    <source>
        <dbReference type="EMBL" id="KAI3431392.1"/>
    </source>
</evidence>
<keyword evidence="3 5" id="KW-1133">Transmembrane helix</keyword>
<feature type="transmembrane region" description="Helical" evidence="5">
    <location>
        <begin position="357"/>
        <end position="375"/>
    </location>
</feature>
<feature type="transmembrane region" description="Helical" evidence="5">
    <location>
        <begin position="326"/>
        <end position="345"/>
    </location>
</feature>
<dbReference type="GO" id="GO:0016020">
    <property type="term" value="C:membrane"/>
    <property type="evidence" value="ECO:0007669"/>
    <property type="project" value="UniProtKB-SubCell"/>
</dbReference>
<dbReference type="InterPro" id="IPR011701">
    <property type="entry name" value="MFS"/>
</dbReference>
<dbReference type="Gene3D" id="1.20.1250.20">
    <property type="entry name" value="MFS general substrate transporter like domains"/>
    <property type="match status" value="1"/>
</dbReference>
<feature type="transmembrane region" description="Helical" evidence="5">
    <location>
        <begin position="452"/>
        <end position="475"/>
    </location>
</feature>
<dbReference type="EMBL" id="SIDB01000006">
    <property type="protein sequence ID" value="KAI3431392.1"/>
    <property type="molecule type" value="Genomic_DNA"/>
</dbReference>
<keyword evidence="2 5" id="KW-0812">Transmembrane</keyword>
<dbReference type="InterPro" id="IPR004331">
    <property type="entry name" value="SPX_dom"/>
</dbReference>
<feature type="domain" description="SPX" evidence="6">
    <location>
        <begin position="1"/>
        <end position="164"/>
    </location>
</feature>